<name>A0AAI8BEN1_9BURK</name>
<sequence>MILTSAKPHHISALAENLRACDREELRLSIGDAEPYGHILGLWLDGDRCEAILTDTGVVAGVWGTAPGPAERVGLIWMLGTQAINQVALPFLRACPGRIDQAHDTYDILACTPWRENSLHLAWLNWCGFAALDPGHGPFIGYTHVRSSRYSAGHAGCNGCECRGAEPAAEPID</sequence>
<dbReference type="RefSeq" id="WP_010107841.1">
    <property type="nucleotide sequence ID" value="NZ_CP008727.1"/>
</dbReference>
<gene>
    <name evidence="1" type="ORF">DM82_4361</name>
</gene>
<accession>A0AAI8BEN1</accession>
<dbReference type="AlphaFoldDB" id="A0AAI8BEN1"/>
<dbReference type="EMBL" id="CP008727">
    <property type="protein sequence ID" value="AIO70813.1"/>
    <property type="molecule type" value="Genomic_DNA"/>
</dbReference>
<dbReference type="KEGG" id="bok:DM82_4361"/>
<keyword evidence="2" id="KW-1185">Reference proteome</keyword>
<dbReference type="Proteomes" id="UP000029424">
    <property type="component" value="Chromosome 2"/>
</dbReference>
<protein>
    <submittedName>
        <fullName evidence="1">Uncharacterized protein</fullName>
    </submittedName>
</protein>
<proteinExistence type="predicted"/>
<evidence type="ECO:0000313" key="1">
    <source>
        <dbReference type="EMBL" id="AIO70813.1"/>
    </source>
</evidence>
<organism evidence="1 2">
    <name type="scientific">Burkholderia oklahomensis</name>
    <dbReference type="NCBI Taxonomy" id="342113"/>
    <lineage>
        <taxon>Bacteria</taxon>
        <taxon>Pseudomonadati</taxon>
        <taxon>Pseudomonadota</taxon>
        <taxon>Betaproteobacteria</taxon>
        <taxon>Burkholderiales</taxon>
        <taxon>Burkholderiaceae</taxon>
        <taxon>Burkholderia</taxon>
        <taxon>pseudomallei group</taxon>
    </lineage>
</organism>
<evidence type="ECO:0000313" key="2">
    <source>
        <dbReference type="Proteomes" id="UP000029424"/>
    </source>
</evidence>
<reference evidence="1 2" key="1">
    <citation type="submission" date="2014-06" db="EMBL/GenBank/DDBJ databases">
        <authorList>
            <person name="Bishop-Lilly K.A."/>
            <person name="Broomall S.M."/>
            <person name="Chain P.S."/>
            <person name="Chertkov O."/>
            <person name="Coyne S.R."/>
            <person name="Daligault H.E."/>
            <person name="Davenport K.W."/>
            <person name="Erkkila T."/>
            <person name="Frey K.G."/>
            <person name="Gibbons H.S."/>
            <person name="Gu W."/>
            <person name="Jaissle J."/>
            <person name="Johnson S.L."/>
            <person name="Koroleva G.I."/>
            <person name="Ladner J.T."/>
            <person name="Lo C.-C."/>
            <person name="Minogue T.D."/>
            <person name="Munk C."/>
            <person name="Palacios G.F."/>
            <person name="Redden C.L."/>
            <person name="Rosenzweig C.N."/>
            <person name="Scholz M.B."/>
            <person name="Teshima H."/>
            <person name="Xu Y."/>
        </authorList>
    </citation>
    <scope>NUCLEOTIDE SEQUENCE [LARGE SCALE GENOMIC DNA]</scope>
    <source>
        <strain evidence="1 2">EO147</strain>
    </source>
</reference>